<feature type="transmembrane region" description="Helical" evidence="1">
    <location>
        <begin position="6"/>
        <end position="23"/>
    </location>
</feature>
<reference evidence="3 4" key="1">
    <citation type="submission" date="2020-03" db="EMBL/GenBank/DDBJ databases">
        <authorList>
            <person name="Kim M.K."/>
        </authorList>
    </citation>
    <scope>NUCLEOTIDE SEQUENCE [LARGE SCALE GENOMIC DNA]</scope>
    <source>
        <strain evidence="3 4">BT328</strain>
    </source>
</reference>
<dbReference type="InterPro" id="IPR058581">
    <property type="entry name" value="TM_HPP"/>
</dbReference>
<feature type="transmembrane region" description="Helical" evidence="1">
    <location>
        <begin position="77"/>
        <end position="93"/>
    </location>
</feature>
<dbReference type="PANTHER" id="PTHR33741">
    <property type="entry name" value="TRANSMEMBRANE PROTEIN DDB_G0269096-RELATED"/>
    <property type="match status" value="1"/>
</dbReference>
<keyword evidence="4" id="KW-1185">Reference proteome</keyword>
<dbReference type="EMBL" id="CP050063">
    <property type="protein sequence ID" value="QIP15206.1"/>
    <property type="molecule type" value="Genomic_DNA"/>
</dbReference>
<accession>A0A6G9AS96</accession>
<dbReference type="PANTHER" id="PTHR33741:SF5">
    <property type="entry name" value="TRANSMEMBRANE PROTEIN DDB_G0269096-RELATED"/>
    <property type="match status" value="1"/>
</dbReference>
<dbReference type="Pfam" id="PF04982">
    <property type="entry name" value="TM_HPP"/>
    <property type="match status" value="1"/>
</dbReference>
<evidence type="ECO:0000256" key="1">
    <source>
        <dbReference type="SAM" id="Phobius"/>
    </source>
</evidence>
<dbReference type="InterPro" id="IPR007065">
    <property type="entry name" value="HPP"/>
</dbReference>
<dbReference type="AlphaFoldDB" id="A0A6G9AS96"/>
<dbReference type="Proteomes" id="UP000501802">
    <property type="component" value="Chromosome"/>
</dbReference>
<dbReference type="KEGG" id="spib:G8759_22560"/>
<protein>
    <submittedName>
        <fullName evidence="3">HPP family protein</fullName>
    </submittedName>
</protein>
<keyword evidence="1" id="KW-0812">Transmembrane</keyword>
<keyword evidence="1" id="KW-1133">Transmembrane helix</keyword>
<keyword evidence="1" id="KW-0472">Membrane</keyword>
<name>A0A6G9AS96_9BACT</name>
<sequence length="231" mass="25516">MPLFAFCFSVRIVLVHVLVRLVVKKRIERRYRIARYVIYRQTILEPVDHFWTFLGAFTAIAAIGLLQQSHFTQQDDVFLIGSFGASCVLIFGATNSPLAQPRNLVGGHLLASLIGVAIHKLVPDQIWLSSALAVSLSIVCMQMTKTMHPPAGATALIANIGSEKIKSLGFGYTLTPVMTGVIILLLIALIVNNIPSSRSYPVAPWPWRKITGKKKSIGMARPNNGIRKRWT</sequence>
<evidence type="ECO:0000313" key="3">
    <source>
        <dbReference type="EMBL" id="QIP15206.1"/>
    </source>
</evidence>
<feature type="transmembrane region" description="Helical" evidence="1">
    <location>
        <begin position="170"/>
        <end position="191"/>
    </location>
</feature>
<feature type="transmembrane region" description="Helical" evidence="1">
    <location>
        <begin position="43"/>
        <end position="65"/>
    </location>
</feature>
<proteinExistence type="predicted"/>
<evidence type="ECO:0000313" key="4">
    <source>
        <dbReference type="Proteomes" id="UP000501802"/>
    </source>
</evidence>
<organism evidence="3 4">
    <name type="scientific">Spirosoma aureum</name>
    <dbReference type="NCBI Taxonomy" id="2692134"/>
    <lineage>
        <taxon>Bacteria</taxon>
        <taxon>Pseudomonadati</taxon>
        <taxon>Bacteroidota</taxon>
        <taxon>Cytophagia</taxon>
        <taxon>Cytophagales</taxon>
        <taxon>Cytophagaceae</taxon>
        <taxon>Spirosoma</taxon>
    </lineage>
</organism>
<gene>
    <name evidence="3" type="ORF">G8759_22560</name>
</gene>
<feature type="domain" description="HPP transmembrane region" evidence="2">
    <location>
        <begin position="45"/>
        <end position="201"/>
    </location>
</feature>
<evidence type="ECO:0000259" key="2">
    <source>
        <dbReference type="Pfam" id="PF04982"/>
    </source>
</evidence>